<comment type="caution">
    <text evidence="1">The sequence shown here is derived from an EMBL/GenBank/DDBJ whole genome shotgun (WGS) entry which is preliminary data.</text>
</comment>
<proteinExistence type="predicted"/>
<sequence length="112" mass="12031">MGIFRRRAAEPARSPGPTPFIAEVLRRIGEGYGGFDTAAPLAPDRGGAGMELVIHLAGAPLPAREPFLQGTGIVRTARVFGDRTEVYDGERLIARFDDLTTADVFGARGEEF</sequence>
<dbReference type="RefSeq" id="WP_249625660.1">
    <property type="nucleotide sequence ID" value="NZ_JBHTCK010000001.1"/>
</dbReference>
<protein>
    <submittedName>
        <fullName evidence="1">Uncharacterized protein</fullName>
    </submittedName>
</protein>
<dbReference type="EMBL" id="JBHTCK010000001">
    <property type="protein sequence ID" value="MFC7349546.1"/>
    <property type="molecule type" value="Genomic_DNA"/>
</dbReference>
<evidence type="ECO:0000313" key="1">
    <source>
        <dbReference type="EMBL" id="MFC7349546.1"/>
    </source>
</evidence>
<evidence type="ECO:0000313" key="2">
    <source>
        <dbReference type="Proteomes" id="UP001596509"/>
    </source>
</evidence>
<keyword evidence="2" id="KW-1185">Reference proteome</keyword>
<name>A0ABW2M3X6_9ACTN</name>
<dbReference type="Proteomes" id="UP001596509">
    <property type="component" value="Unassembled WGS sequence"/>
</dbReference>
<gene>
    <name evidence="1" type="ORF">ACFQW9_02745</name>
</gene>
<accession>A0ABW2M3X6</accession>
<organism evidence="1 2">
    <name type="scientific">Streptomyces caviscabies</name>
    <dbReference type="NCBI Taxonomy" id="90079"/>
    <lineage>
        <taxon>Bacteria</taxon>
        <taxon>Bacillati</taxon>
        <taxon>Actinomycetota</taxon>
        <taxon>Actinomycetes</taxon>
        <taxon>Kitasatosporales</taxon>
        <taxon>Streptomycetaceae</taxon>
        <taxon>Streptomyces</taxon>
    </lineage>
</organism>
<reference evidence="2" key="1">
    <citation type="journal article" date="2019" name="Int. J. Syst. Evol. Microbiol.">
        <title>The Global Catalogue of Microorganisms (GCM) 10K type strain sequencing project: providing services to taxonomists for standard genome sequencing and annotation.</title>
        <authorList>
            <consortium name="The Broad Institute Genomics Platform"/>
            <consortium name="The Broad Institute Genome Sequencing Center for Infectious Disease"/>
            <person name="Wu L."/>
            <person name="Ma J."/>
        </authorList>
    </citation>
    <scope>NUCLEOTIDE SEQUENCE [LARGE SCALE GENOMIC DNA]</scope>
    <source>
        <strain evidence="2">ICMP 19430</strain>
    </source>
</reference>